<dbReference type="InterPro" id="IPR003699">
    <property type="entry name" value="QueA"/>
</dbReference>
<dbReference type="InterPro" id="IPR036100">
    <property type="entry name" value="QueA_sf"/>
</dbReference>
<sequence length="357" mass="37973">MTPATTAEGPVRAASGRLAFDLSPELEATEPPEARGLSRDAVRLMVARGDEPLVHSTFALLPTFLDAGDLVVVNTSGTRPGAVDARAADGTPVVVHLSTHLDDGRWVVEPRRPAGRTTERWEGPVPGPTLLLGGGATLTLEEPYGDARRLWVATLATPAPWATWLSAHGRAIRYGYVERPWPLSAYQSVYATEAGSAEMPSAGRPFTAEIVTRLVAKGVGVAPVLLHTGVASLEADELPYPERVQVGPGTAEAVNRTRAAGGRVVAVGTTVVRSLEAAAGDDGVVRPVDGWTDLVITPERGVRVVDGLVTGWHEPEASHLLMLEAIAGDDLLRRSYAAAIEERYLWHEFGDVHLLLP</sequence>
<dbReference type="PANTHER" id="PTHR30307">
    <property type="entry name" value="S-ADENOSYLMETHIONINE:TRNA RIBOSYLTRANSFERASE-ISOMERASE"/>
    <property type="match status" value="1"/>
</dbReference>
<evidence type="ECO:0000256" key="4">
    <source>
        <dbReference type="ARBA" id="ARBA00022785"/>
    </source>
</evidence>
<reference evidence="5" key="1">
    <citation type="submission" date="2023-01" db="EMBL/GenBank/DDBJ databases">
        <title>The diversity of Class Acidimicrobiia in South China Sea sediment environments and the proposal of Iamia marina sp. nov., a novel species of the genus Iamia.</title>
        <authorList>
            <person name="He Y."/>
            <person name="Tian X."/>
        </authorList>
    </citation>
    <scope>NUCLEOTIDE SEQUENCE</scope>
    <source>
        <strain evidence="5">DSM 19957</strain>
    </source>
</reference>
<dbReference type="SUPFAM" id="SSF111337">
    <property type="entry name" value="QueA-like"/>
    <property type="match status" value="1"/>
</dbReference>
<proteinExistence type="predicted"/>
<gene>
    <name evidence="5" type="ORF">PO878_20540</name>
</gene>
<dbReference type="AlphaFoldDB" id="A0AAE9Y9L2"/>
<accession>A0AAE9Y9L2</accession>
<dbReference type="Pfam" id="PF02547">
    <property type="entry name" value="Queuosine_synth"/>
    <property type="match status" value="1"/>
</dbReference>
<dbReference type="GO" id="GO:0051075">
    <property type="term" value="F:S-adenosylmethionine:tRNA ribosyltransferase-isomerase activity"/>
    <property type="evidence" value="ECO:0007669"/>
    <property type="project" value="TreeGrafter"/>
</dbReference>
<dbReference type="GO" id="GO:0008616">
    <property type="term" value="P:tRNA queuosine(34) biosynthetic process"/>
    <property type="evidence" value="ECO:0007669"/>
    <property type="project" value="UniProtKB-KW"/>
</dbReference>
<keyword evidence="1" id="KW-0963">Cytoplasm</keyword>
<dbReference type="PANTHER" id="PTHR30307:SF0">
    <property type="entry name" value="S-ADENOSYLMETHIONINE:TRNA RIBOSYLTRANSFERASE-ISOMERASE"/>
    <property type="match status" value="1"/>
</dbReference>
<keyword evidence="4" id="KW-0671">Queuosine biosynthesis</keyword>
<evidence type="ECO:0000256" key="1">
    <source>
        <dbReference type="ARBA" id="ARBA00022490"/>
    </source>
</evidence>
<keyword evidence="2" id="KW-0808">Transferase</keyword>
<evidence type="ECO:0000313" key="6">
    <source>
        <dbReference type="Proteomes" id="UP001216390"/>
    </source>
</evidence>
<evidence type="ECO:0000313" key="5">
    <source>
        <dbReference type="EMBL" id="WCO66884.1"/>
    </source>
</evidence>
<protein>
    <submittedName>
        <fullName evidence="5">S-adenosylmethionine:tRNA ribosyltransferase-isomerase</fullName>
    </submittedName>
</protein>
<evidence type="ECO:0000256" key="2">
    <source>
        <dbReference type="ARBA" id="ARBA00022679"/>
    </source>
</evidence>
<dbReference type="RefSeq" id="WP_272736406.1">
    <property type="nucleotide sequence ID" value="NZ_CP116942.1"/>
</dbReference>
<dbReference type="EMBL" id="CP116942">
    <property type="protein sequence ID" value="WCO66884.1"/>
    <property type="molecule type" value="Genomic_DNA"/>
</dbReference>
<dbReference type="Proteomes" id="UP001216390">
    <property type="component" value="Chromosome"/>
</dbReference>
<dbReference type="Gene3D" id="2.40.10.240">
    <property type="entry name" value="QueA-like"/>
    <property type="match status" value="1"/>
</dbReference>
<dbReference type="InterPro" id="IPR042118">
    <property type="entry name" value="QueA_dom1"/>
</dbReference>
<organism evidence="5 6">
    <name type="scientific">Iamia majanohamensis</name>
    <dbReference type="NCBI Taxonomy" id="467976"/>
    <lineage>
        <taxon>Bacteria</taxon>
        <taxon>Bacillati</taxon>
        <taxon>Actinomycetota</taxon>
        <taxon>Acidimicrobiia</taxon>
        <taxon>Acidimicrobiales</taxon>
        <taxon>Iamiaceae</taxon>
        <taxon>Iamia</taxon>
    </lineage>
</organism>
<dbReference type="InterPro" id="IPR042119">
    <property type="entry name" value="QueA_dom2"/>
</dbReference>
<dbReference type="KEGG" id="ima:PO878_20540"/>
<keyword evidence="3" id="KW-0949">S-adenosyl-L-methionine</keyword>
<name>A0AAE9Y9L2_9ACTN</name>
<keyword evidence="6" id="KW-1185">Reference proteome</keyword>
<dbReference type="Gene3D" id="3.40.1780.10">
    <property type="entry name" value="QueA-like"/>
    <property type="match status" value="1"/>
</dbReference>
<evidence type="ECO:0000256" key="3">
    <source>
        <dbReference type="ARBA" id="ARBA00022691"/>
    </source>
</evidence>